<dbReference type="KEGG" id="aplc:110975737"/>
<feature type="coiled-coil region" evidence="2">
    <location>
        <begin position="332"/>
        <end position="398"/>
    </location>
</feature>
<dbReference type="GO" id="GO:0097542">
    <property type="term" value="C:ciliary tip"/>
    <property type="evidence" value="ECO:0007669"/>
    <property type="project" value="TreeGrafter"/>
</dbReference>
<sequence length="547" mass="62997">MPVTGKNQSNAPITEQISEITRKIALLDGDRKAYYESSQWTINQNRETISKLRKENKMLHKRLADSKAGDERVINTAFKDRNVERASLRGKSGKEAILNMDQKVCEAKKRLNYENAQTMKMQKKLTELETQLAQMRKDASDAEAMDAGTSEEAMTLRSLENRLDKALLKLHEAEHINRTYLAIKDQMVKDSLTFGNDLDDMEAEIEKQKQELKDLQTMNRDAQISRDQAKAELAKHEETVYREKREREEALTDLRKQAEEKKAHAERVERRLHRASIQHDELTAEQKQLISGEEQEKKIGSYEEAFLAIKDATGVSDLQEVVLRFESQEETTKHLEDLKDSGEKQVNRLKEEKAKLQREFEEMKYSGEARLSSGQRMLEQFQAHLKNEEDRRTTSQDKLDKSSKILVNVKSGVEHLADKLQHLKASKGHVPQAQLSPTSDEFVLDLLSTCEEKLLKLMEDLDGQDVDETLQQMEEEEFHVGIEGQMPQYNTRIKLAAISRDTAYDDDDESGDDEDIITRSQLKKQAQTLVDSKTKKHKVRARKKKGK</sequence>
<evidence type="ECO:0000313" key="5">
    <source>
        <dbReference type="Proteomes" id="UP000694845"/>
    </source>
</evidence>
<dbReference type="AlphaFoldDB" id="A0A8B7XVW1"/>
<keyword evidence="5" id="KW-1185">Reference proteome</keyword>
<feature type="compositionally biased region" description="Basic residues" evidence="3">
    <location>
        <begin position="534"/>
        <end position="547"/>
    </location>
</feature>
<dbReference type="Proteomes" id="UP000694845">
    <property type="component" value="Unplaced"/>
</dbReference>
<dbReference type="GeneID" id="110975737"/>
<feature type="coiled-coil region" evidence="2">
    <location>
        <begin position="118"/>
        <end position="285"/>
    </location>
</feature>
<dbReference type="GO" id="GO:0035253">
    <property type="term" value="C:ciliary rootlet"/>
    <property type="evidence" value="ECO:0007669"/>
    <property type="project" value="TreeGrafter"/>
</dbReference>
<evidence type="ECO:0000256" key="3">
    <source>
        <dbReference type="SAM" id="MobiDB-lite"/>
    </source>
</evidence>
<feature type="domain" description="ODAD1 central coiled coil region" evidence="4">
    <location>
        <begin position="156"/>
        <end position="421"/>
    </location>
</feature>
<accession>A0A8B7XVW1</accession>
<gene>
    <name evidence="6" type="primary">LOC110975737</name>
</gene>
<organism evidence="5 6">
    <name type="scientific">Acanthaster planci</name>
    <name type="common">Crown-of-thorns starfish</name>
    <dbReference type="NCBI Taxonomy" id="133434"/>
    <lineage>
        <taxon>Eukaryota</taxon>
        <taxon>Metazoa</taxon>
        <taxon>Echinodermata</taxon>
        <taxon>Eleutherozoa</taxon>
        <taxon>Asterozoa</taxon>
        <taxon>Asteroidea</taxon>
        <taxon>Valvatacea</taxon>
        <taxon>Valvatida</taxon>
        <taxon>Acanthasteridae</taxon>
        <taxon>Acanthaster</taxon>
    </lineage>
</organism>
<evidence type="ECO:0000256" key="2">
    <source>
        <dbReference type="SAM" id="Coils"/>
    </source>
</evidence>
<dbReference type="PANTHER" id="PTHR46518:SF1">
    <property type="entry name" value="OUTER DYNEIN ARM-DOCKING COMPLEX SUBUNIT 3"/>
    <property type="match status" value="1"/>
</dbReference>
<dbReference type="Pfam" id="PF21773">
    <property type="entry name" value="ODAD1_CC"/>
    <property type="match status" value="1"/>
</dbReference>
<evidence type="ECO:0000259" key="4">
    <source>
        <dbReference type="Pfam" id="PF21773"/>
    </source>
</evidence>
<dbReference type="OrthoDB" id="10255247at2759"/>
<dbReference type="PANTHER" id="PTHR46518">
    <property type="entry name" value="COILED-COIL DOMAIN-CONTAINING PROTEIN 151"/>
    <property type="match status" value="1"/>
</dbReference>
<evidence type="ECO:0000313" key="6">
    <source>
        <dbReference type="RefSeq" id="XP_022084175.1"/>
    </source>
</evidence>
<dbReference type="GO" id="GO:0003341">
    <property type="term" value="P:cilium movement"/>
    <property type="evidence" value="ECO:0007669"/>
    <property type="project" value="InterPro"/>
</dbReference>
<dbReference type="OMA" id="VIQEWKS"/>
<feature type="region of interest" description="Disordered" evidence="3">
    <location>
        <begin position="527"/>
        <end position="547"/>
    </location>
</feature>
<evidence type="ECO:0000256" key="1">
    <source>
        <dbReference type="ARBA" id="ARBA00023054"/>
    </source>
</evidence>
<reference evidence="6" key="1">
    <citation type="submission" date="2025-08" db="UniProtKB">
        <authorList>
            <consortium name="RefSeq"/>
        </authorList>
    </citation>
    <scope>IDENTIFICATION</scope>
</reference>
<protein>
    <submittedName>
        <fullName evidence="6">Coiled-coil domain-containing protein 151-like</fullName>
    </submittedName>
</protein>
<dbReference type="InterPro" id="IPR049258">
    <property type="entry name" value="ODAD1_CC"/>
</dbReference>
<dbReference type="RefSeq" id="XP_022084175.1">
    <property type="nucleotide sequence ID" value="XM_022228483.1"/>
</dbReference>
<dbReference type="GO" id="GO:0036158">
    <property type="term" value="P:outer dynein arm assembly"/>
    <property type="evidence" value="ECO:0007669"/>
    <property type="project" value="InterPro"/>
</dbReference>
<proteinExistence type="predicted"/>
<name>A0A8B7XVW1_ACAPL</name>
<keyword evidence="1 2" id="KW-0175">Coiled coil</keyword>
<dbReference type="InterPro" id="IPR033192">
    <property type="entry name" value="ODAD3"/>
</dbReference>
<dbReference type="GO" id="GO:0036064">
    <property type="term" value="C:ciliary basal body"/>
    <property type="evidence" value="ECO:0007669"/>
    <property type="project" value="TreeGrafter"/>
</dbReference>